<gene>
    <name evidence="2" type="ORF">TNCT_711421</name>
</gene>
<evidence type="ECO:0000313" key="3">
    <source>
        <dbReference type="Proteomes" id="UP000887116"/>
    </source>
</evidence>
<protein>
    <submittedName>
        <fullName evidence="2">Uncharacterized protein</fullName>
    </submittedName>
</protein>
<dbReference type="AlphaFoldDB" id="A0A8X6J7G7"/>
<proteinExistence type="predicted"/>
<name>A0A8X6J7G7_TRICU</name>
<evidence type="ECO:0000256" key="1">
    <source>
        <dbReference type="SAM" id="MobiDB-lite"/>
    </source>
</evidence>
<comment type="caution">
    <text evidence="2">The sequence shown here is derived from an EMBL/GenBank/DDBJ whole genome shotgun (WGS) entry which is preliminary data.</text>
</comment>
<dbReference type="Proteomes" id="UP000887116">
    <property type="component" value="Unassembled WGS sequence"/>
</dbReference>
<feature type="region of interest" description="Disordered" evidence="1">
    <location>
        <begin position="42"/>
        <end position="64"/>
    </location>
</feature>
<sequence>MKKLEQKQNKKFSSNPILLILLNEKLLICDVIVARVSPNDRQLSQRAQKPSRQATSPVDLSTQKQASMTSTLFVWRLMEMRALVFDPVDSLQF</sequence>
<reference evidence="2" key="1">
    <citation type="submission" date="2020-07" db="EMBL/GenBank/DDBJ databases">
        <title>Multicomponent nature underlies the extraordinary mechanical properties of spider dragline silk.</title>
        <authorList>
            <person name="Kono N."/>
            <person name="Nakamura H."/>
            <person name="Mori M."/>
            <person name="Yoshida Y."/>
            <person name="Ohtoshi R."/>
            <person name="Malay A.D."/>
            <person name="Moran D.A.P."/>
            <person name="Tomita M."/>
            <person name="Numata K."/>
            <person name="Arakawa K."/>
        </authorList>
    </citation>
    <scope>NUCLEOTIDE SEQUENCE</scope>
</reference>
<keyword evidence="3" id="KW-1185">Reference proteome</keyword>
<organism evidence="2 3">
    <name type="scientific">Trichonephila clavata</name>
    <name type="common">Joro spider</name>
    <name type="synonym">Nephila clavata</name>
    <dbReference type="NCBI Taxonomy" id="2740835"/>
    <lineage>
        <taxon>Eukaryota</taxon>
        <taxon>Metazoa</taxon>
        <taxon>Ecdysozoa</taxon>
        <taxon>Arthropoda</taxon>
        <taxon>Chelicerata</taxon>
        <taxon>Arachnida</taxon>
        <taxon>Araneae</taxon>
        <taxon>Araneomorphae</taxon>
        <taxon>Entelegynae</taxon>
        <taxon>Araneoidea</taxon>
        <taxon>Nephilidae</taxon>
        <taxon>Trichonephila</taxon>
    </lineage>
</organism>
<evidence type="ECO:0000313" key="2">
    <source>
        <dbReference type="EMBL" id="GFR13583.1"/>
    </source>
</evidence>
<accession>A0A8X6J7G7</accession>
<dbReference type="EMBL" id="BMAO01026945">
    <property type="protein sequence ID" value="GFR13583.1"/>
    <property type="molecule type" value="Genomic_DNA"/>
</dbReference>